<dbReference type="PANTHER" id="PTHR21137">
    <property type="entry name" value="ODORANT RECEPTOR"/>
    <property type="match status" value="1"/>
</dbReference>
<gene>
    <name evidence="11" type="ORF">MHI_LOCUS214545</name>
</gene>
<dbReference type="Pfam" id="PF02949">
    <property type="entry name" value="7tm_6"/>
    <property type="match status" value="1"/>
</dbReference>
<keyword evidence="6 10" id="KW-1133">Transmembrane helix</keyword>
<dbReference type="GO" id="GO:0004984">
    <property type="term" value="F:olfactory receptor activity"/>
    <property type="evidence" value="ECO:0007669"/>
    <property type="project" value="InterPro"/>
</dbReference>
<feature type="transmembrane region" description="Helical" evidence="10">
    <location>
        <begin position="40"/>
        <end position="61"/>
    </location>
</feature>
<sequence length="373" mass="43115">MLRNLTLEKAINIVRLSVALSFCWPLRASNSKTVIFGYRVMQICAAINISLLLLPTLYTVYLRSDVEIVSHCVAQAICEFQCIVQTIICFSKYDTLQRIIEELWSFIEEAQRYERDILHEYFARINVFYGGYIVAMYIIGFFGVIGTLFLPIVDLMFAEYPFDVNNRTLVSVIIRAQQIIACHQVCAHECMCLFSALLIWFTAARFECLIVELQSVADIRMLAPYIEKHLRLKRYAEEVADCFRFMVLFVIAVCTFVITICALAIVTNTPLIAKMLFVVVTASLLMHIYMYAWPADHMKEMSLKFSQCVYNLPWYEHTTRMQKNLLNVLIYQKPVILSISCLLPELSLRYYCSVNCINVRALFKGHVAPRLIL</sequence>
<keyword evidence="8 10" id="KW-0675">Receptor</keyword>
<evidence type="ECO:0000256" key="4">
    <source>
        <dbReference type="ARBA" id="ARBA00022692"/>
    </source>
</evidence>
<keyword evidence="5 10" id="KW-0552">Olfaction</keyword>
<feature type="transmembrane region" description="Helical" evidence="10">
    <location>
        <begin position="129"/>
        <end position="153"/>
    </location>
</feature>
<evidence type="ECO:0000256" key="9">
    <source>
        <dbReference type="ARBA" id="ARBA00023224"/>
    </source>
</evidence>
<dbReference type="AlphaFoldDB" id="A0A6V7GZ39"/>
<evidence type="ECO:0000256" key="3">
    <source>
        <dbReference type="ARBA" id="ARBA00022606"/>
    </source>
</evidence>
<feature type="transmembrane region" description="Helical" evidence="10">
    <location>
        <begin position="271"/>
        <end position="292"/>
    </location>
</feature>
<proteinExistence type="inferred from homology"/>
<evidence type="ECO:0000256" key="6">
    <source>
        <dbReference type="ARBA" id="ARBA00022989"/>
    </source>
</evidence>
<comment type="caution">
    <text evidence="11">The sequence shown here is derived from an EMBL/GenBank/DDBJ whole genome shotgun (WGS) entry which is preliminary data.</text>
</comment>
<dbReference type="GO" id="GO:0005886">
    <property type="term" value="C:plasma membrane"/>
    <property type="evidence" value="ECO:0007669"/>
    <property type="project" value="UniProtKB-SubCell"/>
</dbReference>
<dbReference type="GO" id="GO:0007165">
    <property type="term" value="P:signal transduction"/>
    <property type="evidence" value="ECO:0007669"/>
    <property type="project" value="UniProtKB-KW"/>
</dbReference>
<dbReference type="EMBL" id="CAJDYZ010004273">
    <property type="protein sequence ID" value="CAD1471187.1"/>
    <property type="molecule type" value="Genomic_DNA"/>
</dbReference>
<keyword evidence="3 10" id="KW-0716">Sensory transduction</keyword>
<dbReference type="InterPro" id="IPR004117">
    <property type="entry name" value="7tm6_olfct_rcpt"/>
</dbReference>
<comment type="similarity">
    <text evidence="10">Belongs to the insect chemoreceptor superfamily. Heteromeric odorant receptor channel (TC 1.A.69) family.</text>
</comment>
<evidence type="ECO:0000256" key="7">
    <source>
        <dbReference type="ARBA" id="ARBA00023136"/>
    </source>
</evidence>
<keyword evidence="7 10" id="KW-0472">Membrane</keyword>
<comment type="subcellular location">
    <subcellularLocation>
        <location evidence="1 10">Cell membrane</location>
        <topology evidence="1 10">Multi-pass membrane protein</topology>
    </subcellularLocation>
</comment>
<dbReference type="Proteomes" id="UP000752696">
    <property type="component" value="Unassembled WGS sequence"/>
</dbReference>
<evidence type="ECO:0000256" key="10">
    <source>
        <dbReference type="RuleBase" id="RU351113"/>
    </source>
</evidence>
<keyword evidence="2" id="KW-1003">Cell membrane</keyword>
<organism evidence="11 12">
    <name type="scientific">Heterotrigona itama</name>
    <dbReference type="NCBI Taxonomy" id="395501"/>
    <lineage>
        <taxon>Eukaryota</taxon>
        <taxon>Metazoa</taxon>
        <taxon>Ecdysozoa</taxon>
        <taxon>Arthropoda</taxon>
        <taxon>Hexapoda</taxon>
        <taxon>Insecta</taxon>
        <taxon>Pterygota</taxon>
        <taxon>Neoptera</taxon>
        <taxon>Endopterygota</taxon>
        <taxon>Hymenoptera</taxon>
        <taxon>Apocrita</taxon>
        <taxon>Aculeata</taxon>
        <taxon>Apoidea</taxon>
        <taxon>Anthophila</taxon>
        <taxon>Apidae</taxon>
        <taxon>Heterotrigona</taxon>
    </lineage>
</organism>
<name>A0A6V7GZ39_9HYME</name>
<keyword evidence="4 10" id="KW-0812">Transmembrane</keyword>
<evidence type="ECO:0000256" key="5">
    <source>
        <dbReference type="ARBA" id="ARBA00022725"/>
    </source>
</evidence>
<feature type="transmembrane region" description="Helical" evidence="10">
    <location>
        <begin position="242"/>
        <end position="265"/>
    </location>
</feature>
<dbReference type="PANTHER" id="PTHR21137:SF35">
    <property type="entry name" value="ODORANT RECEPTOR 19A-RELATED"/>
    <property type="match status" value="1"/>
</dbReference>
<comment type="caution">
    <text evidence="10">Lacks conserved residue(s) required for the propagation of feature annotation.</text>
</comment>
<evidence type="ECO:0000256" key="1">
    <source>
        <dbReference type="ARBA" id="ARBA00004651"/>
    </source>
</evidence>
<protein>
    <recommendedName>
        <fullName evidence="10">Odorant receptor</fullName>
    </recommendedName>
</protein>
<keyword evidence="12" id="KW-1185">Reference proteome</keyword>
<evidence type="ECO:0000256" key="2">
    <source>
        <dbReference type="ARBA" id="ARBA00022475"/>
    </source>
</evidence>
<evidence type="ECO:0000313" key="12">
    <source>
        <dbReference type="Proteomes" id="UP000752696"/>
    </source>
</evidence>
<reference evidence="11" key="1">
    <citation type="submission" date="2020-07" db="EMBL/GenBank/DDBJ databases">
        <authorList>
            <person name="Nazaruddin N."/>
        </authorList>
    </citation>
    <scope>NUCLEOTIDE SEQUENCE</scope>
</reference>
<keyword evidence="9 10" id="KW-0807">Transducer</keyword>
<evidence type="ECO:0000256" key="8">
    <source>
        <dbReference type="ARBA" id="ARBA00023170"/>
    </source>
</evidence>
<accession>A0A6V7GZ39</accession>
<evidence type="ECO:0000313" key="11">
    <source>
        <dbReference type="EMBL" id="CAD1471187.1"/>
    </source>
</evidence>
<dbReference type="OrthoDB" id="8185860at2759"/>
<dbReference type="GO" id="GO:0005549">
    <property type="term" value="F:odorant binding"/>
    <property type="evidence" value="ECO:0007669"/>
    <property type="project" value="InterPro"/>
</dbReference>